<evidence type="ECO:0000259" key="9">
    <source>
        <dbReference type="Pfam" id="PF08232"/>
    </source>
</evidence>
<feature type="compositionally biased region" description="Low complexity" evidence="8">
    <location>
        <begin position="138"/>
        <end position="157"/>
    </location>
</feature>
<evidence type="ECO:0000256" key="3">
    <source>
        <dbReference type="ARBA" id="ARBA00022737"/>
    </source>
</evidence>
<feature type="compositionally biased region" description="Low complexity" evidence="8">
    <location>
        <begin position="354"/>
        <end position="368"/>
    </location>
</feature>
<evidence type="ECO:0000256" key="7">
    <source>
        <dbReference type="SAM" id="Coils"/>
    </source>
</evidence>
<dbReference type="InterPro" id="IPR051488">
    <property type="entry name" value="WD_repeat_striatin"/>
</dbReference>
<feature type="repeat" description="WD" evidence="6">
    <location>
        <begin position="662"/>
        <end position="707"/>
    </location>
</feature>
<dbReference type="SMART" id="SM00320">
    <property type="entry name" value="WD40"/>
    <property type="match status" value="7"/>
</dbReference>
<comment type="similarity">
    <text evidence="1">Belongs to the WD repeat striatin family.</text>
</comment>
<dbReference type="Proteomes" id="UP000239563">
    <property type="component" value="Chromosome X"/>
</dbReference>
<protein>
    <submittedName>
        <fullName evidence="10">Related to STRIATIN</fullName>
    </submittedName>
</protein>
<dbReference type="Gene3D" id="1.20.5.300">
    <property type="match status" value="1"/>
</dbReference>
<dbReference type="InterPro" id="IPR015943">
    <property type="entry name" value="WD40/YVTN_repeat-like_dom_sf"/>
</dbReference>
<evidence type="ECO:0000313" key="11">
    <source>
        <dbReference type="Proteomes" id="UP000239563"/>
    </source>
</evidence>
<dbReference type="AlphaFoldDB" id="A0A2N8UHY5"/>
<dbReference type="PANTHER" id="PTHR15653:SF0">
    <property type="entry name" value="CONNECTOR OF KINASE TO AP-1, ISOFORM E"/>
    <property type="match status" value="1"/>
</dbReference>
<dbReference type="InterPro" id="IPR020472">
    <property type="entry name" value="WD40_PAC1"/>
</dbReference>
<evidence type="ECO:0000256" key="2">
    <source>
        <dbReference type="ARBA" id="ARBA00022574"/>
    </source>
</evidence>
<proteinExistence type="inferred from homology"/>
<dbReference type="PANTHER" id="PTHR15653">
    <property type="entry name" value="STRIATIN"/>
    <property type="match status" value="1"/>
</dbReference>
<gene>
    <name evidence="10" type="ORF">SRS1_14671</name>
</gene>
<keyword evidence="3" id="KW-0677">Repeat</keyword>
<evidence type="ECO:0000256" key="1">
    <source>
        <dbReference type="ARBA" id="ARBA00009616"/>
    </source>
</evidence>
<feature type="repeat" description="WD" evidence="6">
    <location>
        <begin position="838"/>
        <end position="879"/>
    </location>
</feature>
<dbReference type="PROSITE" id="PS50082">
    <property type="entry name" value="WD_REPEATS_2"/>
    <property type="match status" value="5"/>
</dbReference>
<feature type="region of interest" description="Disordered" evidence="8">
    <location>
        <begin position="30"/>
        <end position="65"/>
    </location>
</feature>
<feature type="repeat" description="WD" evidence="6">
    <location>
        <begin position="609"/>
        <end position="642"/>
    </location>
</feature>
<keyword evidence="4" id="KW-0112">Calmodulin-binding</keyword>
<evidence type="ECO:0000313" key="10">
    <source>
        <dbReference type="EMBL" id="SJX64033.1"/>
    </source>
</evidence>
<feature type="coiled-coil region" evidence="7">
    <location>
        <begin position="87"/>
        <end position="114"/>
    </location>
</feature>
<dbReference type="Pfam" id="PF08232">
    <property type="entry name" value="Striatin"/>
    <property type="match status" value="1"/>
</dbReference>
<feature type="region of interest" description="Disordered" evidence="8">
    <location>
        <begin position="305"/>
        <end position="483"/>
    </location>
</feature>
<accession>A0A2N8UHY5</accession>
<keyword evidence="5 7" id="KW-0175">Coiled coil</keyword>
<dbReference type="PROSITE" id="PS00678">
    <property type="entry name" value="WD_REPEATS_1"/>
    <property type="match status" value="2"/>
</dbReference>
<evidence type="ECO:0000256" key="6">
    <source>
        <dbReference type="PROSITE-ProRule" id="PRU00221"/>
    </source>
</evidence>
<organism evidence="10 11">
    <name type="scientific">Sporisorium reilianum f. sp. reilianum</name>
    <dbReference type="NCBI Taxonomy" id="72559"/>
    <lineage>
        <taxon>Eukaryota</taxon>
        <taxon>Fungi</taxon>
        <taxon>Dikarya</taxon>
        <taxon>Basidiomycota</taxon>
        <taxon>Ustilaginomycotina</taxon>
        <taxon>Ustilaginomycetes</taxon>
        <taxon>Ustilaginales</taxon>
        <taxon>Ustilaginaceae</taxon>
        <taxon>Sporisorium</taxon>
    </lineage>
</organism>
<feature type="domain" description="Striatin N-terminal" evidence="9">
    <location>
        <begin position="68"/>
        <end position="241"/>
    </location>
</feature>
<feature type="compositionally biased region" description="Basic and acidic residues" evidence="8">
    <location>
        <begin position="447"/>
        <end position="469"/>
    </location>
</feature>
<feature type="compositionally biased region" description="Polar residues" evidence="8">
    <location>
        <begin position="254"/>
        <end position="265"/>
    </location>
</feature>
<feature type="region of interest" description="Disordered" evidence="8">
    <location>
        <begin position="243"/>
        <end position="266"/>
    </location>
</feature>
<keyword evidence="2 6" id="KW-0853">WD repeat</keyword>
<dbReference type="InterPro" id="IPR019775">
    <property type="entry name" value="WD40_repeat_CS"/>
</dbReference>
<feature type="compositionally biased region" description="Low complexity" evidence="8">
    <location>
        <begin position="30"/>
        <end position="42"/>
    </location>
</feature>
<feature type="compositionally biased region" description="Low complexity" evidence="8">
    <location>
        <begin position="405"/>
        <end position="425"/>
    </location>
</feature>
<evidence type="ECO:0000256" key="4">
    <source>
        <dbReference type="ARBA" id="ARBA00022860"/>
    </source>
</evidence>
<dbReference type="GO" id="GO:0005516">
    <property type="term" value="F:calmodulin binding"/>
    <property type="evidence" value="ECO:0007669"/>
    <property type="project" value="UniProtKB-KW"/>
</dbReference>
<sequence>MSMGGGNNTGNANGGGANIGAGLGFGMTNNNNNNNANNNNNNSQMHGNMANGVQSQETGNSQPNSEYTLAGILHHLQGEWRRYEKDRNEWEIERAEMRARIALLEGERRGVENLKTDLMRRVKMLEYALRQERSKYLSSSANNAQSTSSPSSTTAPQIKNPLLQSLDKGTTSSGRSSPAPFAESAPTASAITAAAGGVNAGALAAGLLSRSTSSAKDPKSRAKSREYLKQCLQEISYLTSASTLNPLPDRGIASGSSANGANVQSALRPRKTMLESVPPTLSAPTTESHAAMAGSISRASAATALGVPSGKAGRPGRSPLFASEPALEEANKSEEAGSSNDDFASGHAQRDQEASASQQQQSTGAADSVPLKNPLSATFVEPEASPALSASNESADDREQDEAPGSSNSSDSSRSSHSTDSRGTSAGSLTDQELDEQEQVTAIFKPGGRDWQKLKEAGIKSRERRDSERQGQAAEEASLISEAQQQLAITSEKVSQLMNRSGGGGGGGGRAPGSERKDEEDLANISLATEDDEAAKEAADAAADSLLWKSRKVLRSHLDAVRAVAFLQNEMTLLSASDDNTVKFWNLDMGTLNQPAAKSGTDSQPLVTFRGHSAAVTCLAVSPNKRRFYSGSLDSSIRVWQLPDAAVEAYPPFEKSMELGCLVGHSQAVWDVALLPDRSDEEGRLASASADGTVKIWSVRSGSSVTSNGEANSSSAAAPAVLQLSWDYFGSDPSPSTAKERENLEKSGTLPVPTCVEACHSDLRLVAVSYSNSVVKLFDLDTGRQVRQLKSDETYDGTVETQINKLVTHPTLPLLITAHEDGYMRMFDLDTGSCTLSMTAHLDAVTSLDIDASGLTLVSGGHDCSVRFWDIAGGSLMGREGPVVGEADKSTAVCRQEISSHRNKANEGVLAVKYHPTAPYFASAGADGVIRIYG</sequence>
<feature type="repeat" description="WD" evidence="6">
    <location>
        <begin position="902"/>
        <end position="934"/>
    </location>
</feature>
<feature type="repeat" description="WD" evidence="6">
    <location>
        <begin position="554"/>
        <end position="595"/>
    </location>
</feature>
<reference evidence="10 11" key="1">
    <citation type="submission" date="2017-02" db="EMBL/GenBank/DDBJ databases">
        <authorList>
            <person name="Peterson S.W."/>
        </authorList>
    </citation>
    <scope>NUCLEOTIDE SEQUENCE [LARGE SCALE GENOMIC DNA]</scope>
    <source>
        <strain evidence="10 11">SRS1_H2-8</strain>
    </source>
</reference>
<feature type="region of interest" description="Disordered" evidence="8">
    <location>
        <begin position="497"/>
        <end position="519"/>
    </location>
</feature>
<dbReference type="InterPro" id="IPR013258">
    <property type="entry name" value="Striatin_N"/>
</dbReference>
<dbReference type="Gene3D" id="2.130.10.10">
    <property type="entry name" value="YVTN repeat-like/Quinoprotein amine dehydrogenase"/>
    <property type="match status" value="2"/>
</dbReference>
<feature type="region of interest" description="Disordered" evidence="8">
    <location>
        <begin position="136"/>
        <end position="184"/>
    </location>
</feature>
<feature type="compositionally biased region" description="Gly residues" evidence="8">
    <location>
        <begin position="501"/>
        <end position="511"/>
    </location>
</feature>
<feature type="compositionally biased region" description="Polar residues" evidence="8">
    <location>
        <begin position="43"/>
        <end position="65"/>
    </location>
</feature>
<dbReference type="CDD" id="cd00200">
    <property type="entry name" value="WD40"/>
    <property type="match status" value="1"/>
</dbReference>
<dbReference type="SUPFAM" id="SSF50978">
    <property type="entry name" value="WD40 repeat-like"/>
    <property type="match status" value="1"/>
</dbReference>
<evidence type="ECO:0000256" key="5">
    <source>
        <dbReference type="ARBA" id="ARBA00023054"/>
    </source>
</evidence>
<dbReference type="EMBL" id="LT795063">
    <property type="protein sequence ID" value="SJX64033.1"/>
    <property type="molecule type" value="Genomic_DNA"/>
</dbReference>
<dbReference type="PRINTS" id="PR00320">
    <property type="entry name" value="GPROTEINBRPT"/>
</dbReference>
<dbReference type="InterPro" id="IPR001680">
    <property type="entry name" value="WD40_rpt"/>
</dbReference>
<dbReference type="PROSITE" id="PS50294">
    <property type="entry name" value="WD_REPEATS_REGION"/>
    <property type="match status" value="5"/>
</dbReference>
<dbReference type="Pfam" id="PF00400">
    <property type="entry name" value="WD40"/>
    <property type="match status" value="5"/>
</dbReference>
<name>A0A2N8UHY5_9BASI</name>
<dbReference type="InterPro" id="IPR036322">
    <property type="entry name" value="WD40_repeat_dom_sf"/>
</dbReference>
<evidence type="ECO:0000256" key="8">
    <source>
        <dbReference type="SAM" id="MobiDB-lite"/>
    </source>
</evidence>
<feature type="compositionally biased region" description="Polar residues" evidence="8">
    <location>
        <begin position="167"/>
        <end position="176"/>
    </location>
</feature>